<feature type="transmembrane region" description="Helical" evidence="6">
    <location>
        <begin position="39"/>
        <end position="66"/>
    </location>
</feature>
<feature type="transmembrane region" description="Helical" evidence="6">
    <location>
        <begin position="152"/>
        <end position="170"/>
    </location>
</feature>
<evidence type="ECO:0000256" key="5">
    <source>
        <dbReference type="ARBA" id="ARBA00023136"/>
    </source>
</evidence>
<keyword evidence="5 6" id="KW-0472">Membrane</keyword>
<keyword evidence="4 6" id="KW-1133">Transmembrane helix</keyword>
<gene>
    <name evidence="7" type="ORF">EUU22_10385</name>
</gene>
<dbReference type="Proteomes" id="UP000291088">
    <property type="component" value="Unassembled WGS sequence"/>
</dbReference>
<protein>
    <submittedName>
        <fullName evidence="7">FTR1 family iron permease</fullName>
    </submittedName>
</protein>
<comment type="similarity">
    <text evidence="2">Belongs to the oxidase-dependent Fe transporter (OFeT) (TC 9.A.10.1) family.</text>
</comment>
<keyword evidence="3 6" id="KW-0812">Transmembrane</keyword>
<comment type="subcellular location">
    <subcellularLocation>
        <location evidence="1">Membrane</location>
        <topology evidence="1">Multi-pass membrane protein</topology>
    </subcellularLocation>
</comment>
<name>A0A4Q2TAN8_9HYPH</name>
<feature type="transmembrane region" description="Helical" evidence="6">
    <location>
        <begin position="246"/>
        <end position="263"/>
    </location>
</feature>
<dbReference type="EMBL" id="SDVB01000216">
    <property type="protein sequence ID" value="RYC13929.1"/>
    <property type="molecule type" value="Genomic_DNA"/>
</dbReference>
<sequence>MFVQTFFIVWRESIEALLVVGILHAWLRHNGTGRGATAYLWGGVAAGIVGAGLLSVVLMRFGAVLAPEGQDWFQAGLILAACALIVQMVFWMRRHGRTLKRDLEQGLSESLRKGNLWGIFAVAAIAVMREGAETVIFLQGAIASAAGAGGEIAIGIVSAVLAAGLTYSLLQLGGRYLSWRLFFRLTETMLLLLASALLVTGTGYLVSLGLLPYSEPLWDTSFLLDDMTRLGGIVAGLTGYRAMPDAVTVATWVVFWSGIVLAFRMQARQSRPVVQASA</sequence>
<comment type="caution">
    <text evidence="7">The sequence shown here is derived from an EMBL/GenBank/DDBJ whole genome shotgun (WGS) entry which is preliminary data.</text>
</comment>
<evidence type="ECO:0000256" key="1">
    <source>
        <dbReference type="ARBA" id="ARBA00004141"/>
    </source>
</evidence>
<dbReference type="RefSeq" id="WP_129331957.1">
    <property type="nucleotide sequence ID" value="NZ_SDVB01000216.1"/>
</dbReference>
<evidence type="ECO:0000256" key="6">
    <source>
        <dbReference type="SAM" id="Phobius"/>
    </source>
</evidence>
<dbReference type="Pfam" id="PF03239">
    <property type="entry name" value="FTR1"/>
    <property type="match status" value="1"/>
</dbReference>
<dbReference type="AlphaFoldDB" id="A0A4Q2TAN8"/>
<feature type="transmembrane region" description="Helical" evidence="6">
    <location>
        <begin position="190"/>
        <end position="213"/>
    </location>
</feature>
<feature type="transmembrane region" description="Helical" evidence="6">
    <location>
        <begin position="72"/>
        <end position="93"/>
    </location>
</feature>
<dbReference type="GO" id="GO:0015093">
    <property type="term" value="F:ferrous iron transmembrane transporter activity"/>
    <property type="evidence" value="ECO:0007669"/>
    <property type="project" value="TreeGrafter"/>
</dbReference>
<keyword evidence="8" id="KW-1185">Reference proteome</keyword>
<accession>A0A4Q2TAN8</accession>
<dbReference type="OrthoDB" id="7260758at2"/>
<evidence type="ECO:0000256" key="3">
    <source>
        <dbReference type="ARBA" id="ARBA00022692"/>
    </source>
</evidence>
<reference evidence="7 8" key="1">
    <citation type="submission" date="2019-01" db="EMBL/GenBank/DDBJ databases">
        <authorList>
            <person name="Deng T."/>
        </authorList>
    </citation>
    <scope>NUCLEOTIDE SEQUENCE [LARGE SCALE GENOMIC DNA]</scope>
    <source>
        <strain evidence="7 8">F8825</strain>
    </source>
</reference>
<dbReference type="GO" id="GO:0033573">
    <property type="term" value="C:high-affinity iron permease complex"/>
    <property type="evidence" value="ECO:0007669"/>
    <property type="project" value="InterPro"/>
</dbReference>
<evidence type="ECO:0000313" key="7">
    <source>
        <dbReference type="EMBL" id="RYC13929.1"/>
    </source>
</evidence>
<evidence type="ECO:0000313" key="8">
    <source>
        <dbReference type="Proteomes" id="UP000291088"/>
    </source>
</evidence>
<feature type="transmembrane region" description="Helical" evidence="6">
    <location>
        <begin position="6"/>
        <end position="27"/>
    </location>
</feature>
<dbReference type="PANTHER" id="PTHR31632:SF2">
    <property type="entry name" value="PLASMA MEMBRANE IRON PERMEASE"/>
    <property type="match status" value="1"/>
</dbReference>
<dbReference type="InterPro" id="IPR004923">
    <property type="entry name" value="FTR1/Fip1/EfeU"/>
</dbReference>
<dbReference type="PANTHER" id="PTHR31632">
    <property type="entry name" value="IRON TRANSPORTER FTH1"/>
    <property type="match status" value="1"/>
</dbReference>
<evidence type="ECO:0000256" key="2">
    <source>
        <dbReference type="ARBA" id="ARBA00008333"/>
    </source>
</evidence>
<proteinExistence type="inferred from homology"/>
<feature type="transmembrane region" description="Helical" evidence="6">
    <location>
        <begin position="114"/>
        <end position="132"/>
    </location>
</feature>
<evidence type="ECO:0000256" key="4">
    <source>
        <dbReference type="ARBA" id="ARBA00022989"/>
    </source>
</evidence>
<organism evidence="7 8">
    <name type="scientific">Ciceribacter ferrooxidans</name>
    <dbReference type="NCBI Taxonomy" id="2509717"/>
    <lineage>
        <taxon>Bacteria</taxon>
        <taxon>Pseudomonadati</taxon>
        <taxon>Pseudomonadota</taxon>
        <taxon>Alphaproteobacteria</taxon>
        <taxon>Hyphomicrobiales</taxon>
        <taxon>Rhizobiaceae</taxon>
        <taxon>Ciceribacter</taxon>
    </lineage>
</organism>